<dbReference type="RefSeq" id="WP_022566357.1">
    <property type="nucleotide sequence ID" value="NZ_BAFO02000023.1"/>
</dbReference>
<dbReference type="Proteomes" id="UP000017048">
    <property type="component" value="Unassembled WGS sequence"/>
</dbReference>
<dbReference type="EMBL" id="BAFO02000023">
    <property type="protein sequence ID" value="GAD84369.1"/>
    <property type="molecule type" value="Genomic_DNA"/>
</dbReference>
<sequence length="74" mass="7988">MSITLMSLLLFVITPNGDVGDGIVEDFTIPADGNRRFDWCPTLPSENLCGRADLVKRDSGDRETIAKYVGSGGI</sequence>
<organism evidence="1 2">
    <name type="scientific">Nocardia asteroides NBRC 15531</name>
    <dbReference type="NCBI Taxonomy" id="1110697"/>
    <lineage>
        <taxon>Bacteria</taxon>
        <taxon>Bacillati</taxon>
        <taxon>Actinomycetota</taxon>
        <taxon>Actinomycetes</taxon>
        <taxon>Mycobacteriales</taxon>
        <taxon>Nocardiaceae</taxon>
        <taxon>Nocardia</taxon>
    </lineage>
</organism>
<comment type="caution">
    <text evidence="1">The sequence shown here is derived from an EMBL/GenBank/DDBJ whole genome shotgun (WGS) entry which is preliminary data.</text>
</comment>
<evidence type="ECO:0000313" key="2">
    <source>
        <dbReference type="Proteomes" id="UP000017048"/>
    </source>
</evidence>
<accession>U5EGT1</accession>
<proteinExistence type="predicted"/>
<keyword evidence="2" id="KW-1185">Reference proteome</keyword>
<name>U5EGT1_NOCAS</name>
<dbReference type="GeneID" id="91519505"/>
<evidence type="ECO:0000313" key="1">
    <source>
        <dbReference type="EMBL" id="GAD84369.1"/>
    </source>
</evidence>
<protein>
    <submittedName>
        <fullName evidence="1">Uncharacterized protein</fullName>
    </submittedName>
</protein>
<gene>
    <name evidence="1" type="ORF">NCAST_23_01270</name>
</gene>
<dbReference type="AlphaFoldDB" id="U5EGT1"/>
<reference evidence="1 2" key="1">
    <citation type="journal article" date="2014" name="BMC Genomics">
        <title>Genome based analysis of type-I polyketide synthase and nonribosomal peptide synthetase gene clusters in seven strains of five representative Nocardia species.</title>
        <authorList>
            <person name="Komaki H."/>
            <person name="Ichikawa N."/>
            <person name="Hosoyama A."/>
            <person name="Takahashi-Nakaguchi A."/>
            <person name="Matsuzawa T."/>
            <person name="Suzuki K."/>
            <person name="Fujita N."/>
            <person name="Gonoi T."/>
        </authorList>
    </citation>
    <scope>NUCLEOTIDE SEQUENCE [LARGE SCALE GENOMIC DNA]</scope>
    <source>
        <strain evidence="1 2">NBRC 15531</strain>
    </source>
</reference>